<sequence>MRSVVTFAAHLAFVVVALFGGVSAASAQTQTSYGASYSNGYNAARTEALTRPCFGVLLDAQLKTCQGKSYKPHNRYGYYGSKWSATINCDTARQAYVEDVVRRMRPGGVLKLVARNRSCVASLMINQSLTIVGESSDSRLPVLVAPDGESCLRINPQASKVILKNMLIASRRGGQSACIYSSGSELTLQNSTVRYEGDSAAVHVSGGRLNLLSSFVVAKTRTVAVAVNSAQLYAEQAGVTSTAGGLYAVLSGDSQMTGVTVQQLADWRGFERGAGAVGMEVKLDSGDSILSMDDMRIEFFASALSLSGGGEALLSRSLIDFSEHGVTSSLNRLRVIDNKILSNEIAINIEDGTGFIGGNQIARIRTAGILASSRGEIRAVDNLIDPSNEPCPKLQWGNLDPAQRTCTPWYKGSEFDIPADATRQYMFADYWPRLLVASK</sequence>
<protein>
    <submittedName>
        <fullName evidence="2">Uncharacterized protein</fullName>
    </submittedName>
</protein>
<dbReference type="AlphaFoldDB" id="A0A3G9G473"/>
<keyword evidence="1" id="KW-0732">Signal</keyword>
<evidence type="ECO:0000256" key="1">
    <source>
        <dbReference type="SAM" id="SignalP"/>
    </source>
</evidence>
<name>A0A3G9G473_9CAUL</name>
<reference evidence="3" key="1">
    <citation type="journal article" date="2017" name="Biotechnol. Biofuels">
        <title>Evaluation of environmental bacterial communities as a factor affecting the growth of duckweed Lemna minor.</title>
        <authorList>
            <person name="Ishizawa H."/>
            <person name="Kuroda M."/>
            <person name="Morikawa M."/>
            <person name="Ike M."/>
        </authorList>
    </citation>
    <scope>NUCLEOTIDE SEQUENCE [LARGE SCALE GENOMIC DNA]</scope>
    <source>
        <strain evidence="3">M6</strain>
    </source>
</reference>
<dbReference type="OrthoDB" id="7199906at2"/>
<feature type="signal peptide" evidence="1">
    <location>
        <begin position="1"/>
        <end position="27"/>
    </location>
</feature>
<gene>
    <name evidence="2" type="ORF">EM6_1115</name>
</gene>
<accession>A0A3G9G473</accession>
<organism evidence="2 3">
    <name type="scientific">Asticcacaulis excentricus</name>
    <dbReference type="NCBI Taxonomy" id="78587"/>
    <lineage>
        <taxon>Bacteria</taxon>
        <taxon>Pseudomonadati</taxon>
        <taxon>Pseudomonadota</taxon>
        <taxon>Alphaproteobacteria</taxon>
        <taxon>Caulobacterales</taxon>
        <taxon>Caulobacteraceae</taxon>
        <taxon>Asticcacaulis</taxon>
    </lineage>
</organism>
<dbReference type="EMBL" id="AP018827">
    <property type="protein sequence ID" value="BBF80531.1"/>
    <property type="molecule type" value="Genomic_DNA"/>
</dbReference>
<dbReference type="SUPFAM" id="SSF51126">
    <property type="entry name" value="Pectin lyase-like"/>
    <property type="match status" value="1"/>
</dbReference>
<evidence type="ECO:0000313" key="3">
    <source>
        <dbReference type="Proteomes" id="UP000278756"/>
    </source>
</evidence>
<feature type="chain" id="PRO_5018043346" evidence="1">
    <location>
        <begin position="28"/>
        <end position="439"/>
    </location>
</feature>
<dbReference type="RefSeq" id="WP_126420941.1">
    <property type="nucleotide sequence ID" value="NZ_AP018827.1"/>
</dbReference>
<dbReference type="InterPro" id="IPR011050">
    <property type="entry name" value="Pectin_lyase_fold/virulence"/>
</dbReference>
<evidence type="ECO:0000313" key="2">
    <source>
        <dbReference type="EMBL" id="BBF80531.1"/>
    </source>
</evidence>
<reference evidence="3" key="2">
    <citation type="journal article" date="2017" name="Plant Physiol. Biochem.">
        <title>Differential oxidative and antioxidative response of duckweed Lemna minor toward plant growth promoting/inhibiting bacteria.</title>
        <authorList>
            <person name="Ishizawa H."/>
            <person name="Kuroda M."/>
            <person name="Morikawa M."/>
            <person name="Ike M."/>
        </authorList>
    </citation>
    <scope>NUCLEOTIDE SEQUENCE [LARGE SCALE GENOMIC DNA]</scope>
    <source>
        <strain evidence="3">M6</strain>
    </source>
</reference>
<dbReference type="Proteomes" id="UP000278756">
    <property type="component" value="Chromosome 1"/>
</dbReference>
<proteinExistence type="predicted"/>